<feature type="compositionally biased region" description="Basic residues" evidence="1">
    <location>
        <begin position="43"/>
        <end position="53"/>
    </location>
</feature>
<dbReference type="RefSeq" id="XP_003850186.1">
    <property type="nucleotide sequence ID" value="XM_003850138.1"/>
</dbReference>
<dbReference type="InParanoid" id="F9XHC4"/>
<evidence type="ECO:0000256" key="1">
    <source>
        <dbReference type="SAM" id="MobiDB-lite"/>
    </source>
</evidence>
<sequence length="306" mass="33557">MANNDDMEMTDAIAPASPSPEASDNNASVDVPATHPPIYARMKSTRRKGKPTPRPKIGSIFKKSGSIQEPDEDTAPPPVDPRFAVETPFRPVTGGFKMPLRPLQPNFLVKTPLPAPTTSTQVYSNEAQVYHARHASLLEDHENQRYHQCEQGCLALLLEPRVPHYTRIQVLQLLATIWAPSGAERLLHEAEEMLDAMDGTLVRVKLLKDDNTRMLADLNTWRAKHGLVGDLEEALEDQPEGAFGEDQAPVASYYDLDHAIQDNLDEELDDGLAHVGGLLREAVRTGICNGSSRVCGVAMPSMARAG</sequence>
<dbReference type="Proteomes" id="UP000008062">
    <property type="component" value="Chromosome 8"/>
</dbReference>
<name>F9XHC4_ZYMTI</name>
<protein>
    <submittedName>
        <fullName evidence="2">Uncharacterized protein</fullName>
    </submittedName>
</protein>
<proteinExistence type="predicted"/>
<gene>
    <name evidence="2" type="ORF">MYCGRDRAFT_110625</name>
</gene>
<evidence type="ECO:0000313" key="3">
    <source>
        <dbReference type="Proteomes" id="UP000008062"/>
    </source>
</evidence>
<dbReference type="HOGENOM" id="CLU_909754_0_0_1"/>
<accession>F9XHC4</accession>
<feature type="region of interest" description="Disordered" evidence="1">
    <location>
        <begin position="1"/>
        <end position="84"/>
    </location>
</feature>
<evidence type="ECO:0000313" key="2">
    <source>
        <dbReference type="EMBL" id="EGP85162.1"/>
    </source>
</evidence>
<feature type="compositionally biased region" description="Low complexity" evidence="1">
    <location>
        <begin position="14"/>
        <end position="23"/>
    </location>
</feature>
<dbReference type="GeneID" id="13394570"/>
<dbReference type="OrthoDB" id="3944318at2759"/>
<dbReference type="AlphaFoldDB" id="F9XHC4"/>
<dbReference type="KEGG" id="ztr:MYCGRDRAFT_110625"/>
<reference evidence="2 3" key="1">
    <citation type="journal article" date="2011" name="PLoS Genet.">
        <title>Finished genome of the fungal wheat pathogen Mycosphaerella graminicola reveals dispensome structure, chromosome plasticity, and stealth pathogenesis.</title>
        <authorList>
            <person name="Goodwin S.B."/>
            <person name="Ben M'barek S."/>
            <person name="Dhillon B."/>
            <person name="Wittenberg A.H.J."/>
            <person name="Crane C.F."/>
            <person name="Hane J.K."/>
            <person name="Foster A.J."/>
            <person name="Van der Lee T.A.J."/>
            <person name="Grimwood J."/>
            <person name="Aerts A."/>
            <person name="Antoniw J."/>
            <person name="Bailey A."/>
            <person name="Bluhm B."/>
            <person name="Bowler J."/>
            <person name="Bristow J."/>
            <person name="van der Burgt A."/>
            <person name="Canto-Canche B."/>
            <person name="Churchill A.C.L."/>
            <person name="Conde-Ferraez L."/>
            <person name="Cools H.J."/>
            <person name="Coutinho P.M."/>
            <person name="Csukai M."/>
            <person name="Dehal P."/>
            <person name="De Wit P."/>
            <person name="Donzelli B."/>
            <person name="van de Geest H.C."/>
            <person name="van Ham R.C.H.J."/>
            <person name="Hammond-Kosack K.E."/>
            <person name="Henrissat B."/>
            <person name="Kilian A."/>
            <person name="Kobayashi A.K."/>
            <person name="Koopmann E."/>
            <person name="Kourmpetis Y."/>
            <person name="Kuzniar A."/>
            <person name="Lindquist E."/>
            <person name="Lombard V."/>
            <person name="Maliepaard C."/>
            <person name="Martins N."/>
            <person name="Mehrabi R."/>
            <person name="Nap J.P.H."/>
            <person name="Ponomarenko A."/>
            <person name="Rudd J.J."/>
            <person name="Salamov A."/>
            <person name="Schmutz J."/>
            <person name="Schouten H.J."/>
            <person name="Shapiro H."/>
            <person name="Stergiopoulos I."/>
            <person name="Torriani S.F.F."/>
            <person name="Tu H."/>
            <person name="de Vries R.P."/>
            <person name="Waalwijk C."/>
            <person name="Ware S.B."/>
            <person name="Wiebenga A."/>
            <person name="Zwiers L.-H."/>
            <person name="Oliver R.P."/>
            <person name="Grigoriev I.V."/>
            <person name="Kema G.H.J."/>
        </authorList>
    </citation>
    <scope>NUCLEOTIDE SEQUENCE [LARGE SCALE GENOMIC DNA]</scope>
    <source>
        <strain evidence="3">CBS 115943 / IPO323</strain>
    </source>
</reference>
<keyword evidence="3" id="KW-1185">Reference proteome</keyword>
<dbReference type="EMBL" id="CM001203">
    <property type="protein sequence ID" value="EGP85162.1"/>
    <property type="molecule type" value="Genomic_DNA"/>
</dbReference>
<organism evidence="2 3">
    <name type="scientific">Zymoseptoria tritici (strain CBS 115943 / IPO323)</name>
    <name type="common">Speckled leaf blotch fungus</name>
    <name type="synonym">Septoria tritici</name>
    <dbReference type="NCBI Taxonomy" id="336722"/>
    <lineage>
        <taxon>Eukaryota</taxon>
        <taxon>Fungi</taxon>
        <taxon>Dikarya</taxon>
        <taxon>Ascomycota</taxon>
        <taxon>Pezizomycotina</taxon>
        <taxon>Dothideomycetes</taxon>
        <taxon>Dothideomycetidae</taxon>
        <taxon>Mycosphaerellales</taxon>
        <taxon>Mycosphaerellaceae</taxon>
        <taxon>Zymoseptoria</taxon>
    </lineage>
</organism>